<dbReference type="InterPro" id="IPR033430">
    <property type="entry name" value="DUF5121"/>
</dbReference>
<keyword evidence="1" id="KW-0732">Signal</keyword>
<name>A0A9D1YXU5_9BACT</name>
<comment type="caution">
    <text evidence="5">The sequence shown here is derived from an EMBL/GenBank/DDBJ whole genome shotgun (WGS) entry which is preliminary data.</text>
</comment>
<dbReference type="EMBL" id="DXDA01000002">
    <property type="protein sequence ID" value="HIY67829.1"/>
    <property type="molecule type" value="Genomic_DNA"/>
</dbReference>
<sequence>MKTSMRYMACGLLAVALAACSKDPEFETTDVGPVLEKIAFDETASMGDIITYEFRISDPLPLSTLDAELYFDNDLVSSASLRVKSDGIYRDTLSVPFYKEVPDGQATVVITGRNIRFGETRQSYKVHVERPDFDHLTFVMDGDEYRMERTAPFEYAVTDDFPQKAKGYIEAPAFASGKQLTFGWDVNQVISGSTTLIPFSQSNAGECTISFNTLTFEASPFTKLLFNGEEMSMVDNDNYSAVVMLTQGVEYEVSGIPDFGTWDVDRDFFERSDEARPEVLTFLPMSGQYKVTANFKHNYLKIEAMKSATELAVLNGDGSGAVWAIGGKSVGKPSLNNSYDWKPESGGLCLARIGSTRYQLTLVGGVSIDTKSVDFKFFHQKTWGGEFGGGKITTTSETFVVGENDGNIHLAEGKTLRAGYVYRFILDVTPNATDTKLSTAVLTVEETEGELPAADLRVNGQAMTQSDLDNYTIDLDLVQGAEIAFSGADMIEPAWCNPDFFDAVSQTPRLVPVSGKYRITVNRATKVIDALVLNADGSDLATLSDDGHGAIYYIGYGLGSPAAVNEPGWSEKKGICIPEYAPQIYKITAQAGPKGSTVLGQRFRVSEWSGKFFKGRNWKGLTPMTLAPGTEALLWINPNGNNLEVAPGVELEEGATYELTVDLTGGNDHVVITFIKK</sequence>
<dbReference type="InterPro" id="IPR032184">
    <property type="entry name" value="DUF5016"/>
</dbReference>
<reference evidence="5" key="1">
    <citation type="journal article" date="2021" name="PeerJ">
        <title>Extensive microbial diversity within the chicken gut microbiome revealed by metagenomics and culture.</title>
        <authorList>
            <person name="Gilroy R."/>
            <person name="Ravi A."/>
            <person name="Getino M."/>
            <person name="Pursley I."/>
            <person name="Horton D.L."/>
            <person name="Alikhan N.F."/>
            <person name="Baker D."/>
            <person name="Gharbi K."/>
            <person name="Hall N."/>
            <person name="Watson M."/>
            <person name="Adriaenssens E.M."/>
            <person name="Foster-Nyarko E."/>
            <person name="Jarju S."/>
            <person name="Secka A."/>
            <person name="Antonio M."/>
            <person name="Oren A."/>
            <person name="Chaudhuri R.R."/>
            <person name="La Ragione R."/>
            <person name="Hildebrand F."/>
            <person name="Pallen M.J."/>
        </authorList>
    </citation>
    <scope>NUCLEOTIDE SEQUENCE</scope>
    <source>
        <strain evidence="5">5134</strain>
    </source>
</reference>
<evidence type="ECO:0000259" key="2">
    <source>
        <dbReference type="Pfam" id="PF16408"/>
    </source>
</evidence>
<evidence type="ECO:0000256" key="1">
    <source>
        <dbReference type="SAM" id="SignalP"/>
    </source>
</evidence>
<evidence type="ECO:0000259" key="3">
    <source>
        <dbReference type="Pfam" id="PF17163"/>
    </source>
</evidence>
<dbReference type="Pfam" id="PF17165">
    <property type="entry name" value="DUF5121"/>
    <property type="match status" value="2"/>
</dbReference>
<feature type="domain" description="DUF5121" evidence="4">
    <location>
        <begin position="546"/>
        <end position="664"/>
    </location>
</feature>
<feature type="domain" description="DUF5125" evidence="3">
    <location>
        <begin position="128"/>
        <end position="308"/>
    </location>
</feature>
<accession>A0A9D1YXU5</accession>
<dbReference type="InterPro" id="IPR033429">
    <property type="entry name" value="DUF5125"/>
</dbReference>
<dbReference type="Pfam" id="PF16408">
    <property type="entry name" value="DUF5016"/>
    <property type="match status" value="1"/>
</dbReference>
<dbReference type="AlphaFoldDB" id="A0A9D1YXU5"/>
<proteinExistence type="predicted"/>
<dbReference type="Proteomes" id="UP000886844">
    <property type="component" value="Unassembled WGS sequence"/>
</dbReference>
<evidence type="ECO:0000259" key="4">
    <source>
        <dbReference type="Pfam" id="PF17165"/>
    </source>
</evidence>
<feature type="domain" description="DUF5016" evidence="2">
    <location>
        <begin position="9"/>
        <end position="120"/>
    </location>
</feature>
<feature type="domain" description="DUF5125" evidence="3">
    <location>
        <begin position="451"/>
        <end position="533"/>
    </location>
</feature>
<organism evidence="5 6">
    <name type="scientific">Candidatus Alistipes intestinigallinarum</name>
    <dbReference type="NCBI Taxonomy" id="2838440"/>
    <lineage>
        <taxon>Bacteria</taxon>
        <taxon>Pseudomonadati</taxon>
        <taxon>Bacteroidota</taxon>
        <taxon>Bacteroidia</taxon>
        <taxon>Bacteroidales</taxon>
        <taxon>Rikenellaceae</taxon>
        <taxon>Alistipes</taxon>
    </lineage>
</organism>
<dbReference type="PROSITE" id="PS51257">
    <property type="entry name" value="PROKAR_LIPOPROTEIN"/>
    <property type="match status" value="1"/>
</dbReference>
<gene>
    <name evidence="5" type="ORF">H9828_00250</name>
</gene>
<protein>
    <submittedName>
        <fullName evidence="5">DUF5125 domain-containing protein</fullName>
    </submittedName>
</protein>
<feature type="signal peptide" evidence="1">
    <location>
        <begin position="1"/>
        <end position="21"/>
    </location>
</feature>
<feature type="chain" id="PRO_5039235003" evidence="1">
    <location>
        <begin position="22"/>
        <end position="677"/>
    </location>
</feature>
<evidence type="ECO:0000313" key="6">
    <source>
        <dbReference type="Proteomes" id="UP000886844"/>
    </source>
</evidence>
<feature type="domain" description="DUF5121" evidence="4">
    <location>
        <begin position="317"/>
        <end position="429"/>
    </location>
</feature>
<dbReference type="Pfam" id="PF17163">
    <property type="entry name" value="DUF5125"/>
    <property type="match status" value="2"/>
</dbReference>
<evidence type="ECO:0000313" key="5">
    <source>
        <dbReference type="EMBL" id="HIY67829.1"/>
    </source>
</evidence>
<reference evidence="5" key="2">
    <citation type="submission" date="2021-04" db="EMBL/GenBank/DDBJ databases">
        <authorList>
            <person name="Gilroy R."/>
        </authorList>
    </citation>
    <scope>NUCLEOTIDE SEQUENCE</scope>
    <source>
        <strain evidence="5">5134</strain>
    </source>
</reference>